<accession>A0ABX5WXG9</accession>
<dbReference type="EMBL" id="CP041614">
    <property type="protein sequence ID" value="QDO83783.1"/>
    <property type="molecule type" value="Genomic_DNA"/>
</dbReference>
<sequence length="206" mass="23521">MNNEAQIQLGKLLINQEKLLDLLAQNPSALDEYPDLQSHVIKKHPNIIAYNKMSKEQQSDFYEAFDERLAWLAFELAQDLKIDFLTQRAALLCGGNIQKVSSLTISEIGYEPLAKYLNMLSGAVQGHLEPKPSYPFLAEKGRLDHQFWKNADKAFDAFMDGYGSHYKLSLWCETNIGTRAPQSAPKFFKTFSDPRNIPEWIEYSGK</sequence>
<protein>
    <submittedName>
        <fullName evidence="1">Uncharacterized protein</fullName>
    </submittedName>
</protein>
<name>A0ABX5WXG9_9GAMM</name>
<organism evidence="1 2">
    <name type="scientific">Shewanella psychropiezotolerans</name>
    <dbReference type="NCBI Taxonomy" id="2593655"/>
    <lineage>
        <taxon>Bacteria</taxon>
        <taxon>Pseudomonadati</taxon>
        <taxon>Pseudomonadota</taxon>
        <taxon>Gammaproteobacteria</taxon>
        <taxon>Alteromonadales</taxon>
        <taxon>Shewanellaceae</taxon>
        <taxon>Shewanella</taxon>
    </lineage>
</organism>
<keyword evidence="2" id="KW-1185">Reference proteome</keyword>
<evidence type="ECO:0000313" key="1">
    <source>
        <dbReference type="EMBL" id="QDO83783.1"/>
    </source>
</evidence>
<evidence type="ECO:0000313" key="2">
    <source>
        <dbReference type="Proteomes" id="UP000315947"/>
    </source>
</evidence>
<reference evidence="1 2" key="1">
    <citation type="submission" date="2019-07" db="EMBL/GenBank/DDBJ databases">
        <title>Shewanella sp. YLB-06 whole genomic sequence.</title>
        <authorList>
            <person name="Yu L."/>
        </authorList>
    </citation>
    <scope>NUCLEOTIDE SEQUENCE [LARGE SCALE GENOMIC DNA]</scope>
    <source>
        <strain evidence="1 2">YLB-06</strain>
    </source>
</reference>
<gene>
    <name evidence="1" type="ORF">FM037_11715</name>
</gene>
<proteinExistence type="predicted"/>
<dbReference type="Proteomes" id="UP000315947">
    <property type="component" value="Chromosome"/>
</dbReference>
<dbReference type="RefSeq" id="WP_144046154.1">
    <property type="nucleotide sequence ID" value="NZ_CP041614.1"/>
</dbReference>